<protein>
    <submittedName>
        <fullName evidence="5">ABC transporter ATP-binding protein</fullName>
    </submittedName>
</protein>
<dbReference type="RefSeq" id="WP_249304511.1">
    <property type="nucleotide sequence ID" value="NZ_CP060634.1"/>
</dbReference>
<dbReference type="InterPro" id="IPR003593">
    <property type="entry name" value="AAA+_ATPase"/>
</dbReference>
<dbReference type="Proteomes" id="UP000515823">
    <property type="component" value="Chromosome"/>
</dbReference>
<keyword evidence="1" id="KW-0813">Transport</keyword>
<dbReference type="KEGG" id="qdo:H9Q78_06735"/>
<dbReference type="SUPFAM" id="SSF52540">
    <property type="entry name" value="P-loop containing nucleoside triphosphate hydrolases"/>
    <property type="match status" value="1"/>
</dbReference>
<keyword evidence="3 5" id="KW-0067">ATP-binding</keyword>
<reference evidence="5 6" key="1">
    <citation type="submission" date="2020-08" db="EMBL/GenBank/DDBJ databases">
        <authorList>
            <person name="Liu C."/>
            <person name="Sun Q."/>
        </authorList>
    </citation>
    <scope>NUCLEOTIDE SEQUENCE [LARGE SCALE GENOMIC DNA]</scope>
    <source>
        <strain evidence="5 6">NSJ-38</strain>
    </source>
</reference>
<sequence>MQDALRLEQVSKQYNGFKLEDVNITLPSGCIMGFIGENGAGKTTTIKLILDLIKRDSGSIQILGQECRDMPRALKDSIGVVMDTCCFSEELTAKHVGKIMKGFYASWNQEKYEGLLRQYRIDSMKKVKECSRGMKMKLSMAVALSHDTRILILDEATSGLDPVAREELLETFQDFIQDEEHSIFISSHIISDLEKICDYITFIHKGKILFSEEKDALLESYGILHCSRRELEELSKSAVAGVREGAFGVEALVKRKKIPGGMHVDPANLEDIMLYYSREE</sequence>
<dbReference type="GO" id="GO:0016887">
    <property type="term" value="F:ATP hydrolysis activity"/>
    <property type="evidence" value="ECO:0007669"/>
    <property type="project" value="InterPro"/>
</dbReference>
<dbReference type="EMBL" id="CP060634">
    <property type="protein sequence ID" value="QNM06802.1"/>
    <property type="molecule type" value="Genomic_DNA"/>
</dbReference>
<evidence type="ECO:0000313" key="5">
    <source>
        <dbReference type="EMBL" id="QNM06802.1"/>
    </source>
</evidence>
<accession>A0A7G9G7M0</accession>
<dbReference type="InterPro" id="IPR051782">
    <property type="entry name" value="ABC_Transporter_VariousFunc"/>
</dbReference>
<dbReference type="AlphaFoldDB" id="A0A7G9G7M0"/>
<evidence type="ECO:0000256" key="3">
    <source>
        <dbReference type="ARBA" id="ARBA00022840"/>
    </source>
</evidence>
<dbReference type="PANTHER" id="PTHR42939:SF3">
    <property type="entry name" value="ABC TRANSPORTER ATP-BINDING COMPONENT"/>
    <property type="match status" value="1"/>
</dbReference>
<dbReference type="SMART" id="SM00382">
    <property type="entry name" value="AAA"/>
    <property type="match status" value="1"/>
</dbReference>
<evidence type="ECO:0000256" key="1">
    <source>
        <dbReference type="ARBA" id="ARBA00022448"/>
    </source>
</evidence>
<dbReference type="Pfam" id="PF00005">
    <property type="entry name" value="ABC_tran"/>
    <property type="match status" value="1"/>
</dbReference>
<dbReference type="InterPro" id="IPR003439">
    <property type="entry name" value="ABC_transporter-like_ATP-bd"/>
</dbReference>
<organism evidence="5 6">
    <name type="scientific">Qiania dongpingensis</name>
    <dbReference type="NCBI Taxonomy" id="2763669"/>
    <lineage>
        <taxon>Bacteria</taxon>
        <taxon>Bacillati</taxon>
        <taxon>Bacillota</taxon>
        <taxon>Clostridia</taxon>
        <taxon>Lachnospirales</taxon>
        <taxon>Lachnospiraceae</taxon>
        <taxon>Qiania</taxon>
    </lineage>
</organism>
<feature type="domain" description="ABC transporter" evidence="4">
    <location>
        <begin position="5"/>
        <end position="230"/>
    </location>
</feature>
<dbReference type="PANTHER" id="PTHR42939">
    <property type="entry name" value="ABC TRANSPORTER ATP-BINDING PROTEIN ALBC-RELATED"/>
    <property type="match status" value="1"/>
</dbReference>
<dbReference type="CDD" id="cd03230">
    <property type="entry name" value="ABC_DR_subfamily_A"/>
    <property type="match status" value="1"/>
</dbReference>
<proteinExistence type="predicted"/>
<keyword evidence="2" id="KW-0547">Nucleotide-binding</keyword>
<name>A0A7G9G7M0_9FIRM</name>
<keyword evidence="6" id="KW-1185">Reference proteome</keyword>
<dbReference type="Gene3D" id="3.40.50.300">
    <property type="entry name" value="P-loop containing nucleotide triphosphate hydrolases"/>
    <property type="match status" value="1"/>
</dbReference>
<evidence type="ECO:0000259" key="4">
    <source>
        <dbReference type="PROSITE" id="PS50893"/>
    </source>
</evidence>
<dbReference type="GO" id="GO:0005524">
    <property type="term" value="F:ATP binding"/>
    <property type="evidence" value="ECO:0007669"/>
    <property type="project" value="UniProtKB-KW"/>
</dbReference>
<gene>
    <name evidence="5" type="ORF">H9Q78_06735</name>
</gene>
<evidence type="ECO:0000256" key="2">
    <source>
        <dbReference type="ARBA" id="ARBA00022741"/>
    </source>
</evidence>
<dbReference type="PROSITE" id="PS50893">
    <property type="entry name" value="ABC_TRANSPORTER_2"/>
    <property type="match status" value="1"/>
</dbReference>
<dbReference type="InterPro" id="IPR027417">
    <property type="entry name" value="P-loop_NTPase"/>
</dbReference>
<evidence type="ECO:0000313" key="6">
    <source>
        <dbReference type="Proteomes" id="UP000515823"/>
    </source>
</evidence>